<dbReference type="RefSeq" id="WP_057505608.1">
    <property type="nucleotide sequence ID" value="NZ_LLXS01000005.1"/>
</dbReference>
<dbReference type="InterPro" id="IPR008964">
    <property type="entry name" value="Invasin/intimin_cell_adhesion"/>
</dbReference>
<dbReference type="PANTHER" id="PTHR34720:SF9">
    <property type="entry name" value="BLR4714 PROTEIN"/>
    <property type="match status" value="1"/>
</dbReference>
<feature type="signal peptide" evidence="2">
    <location>
        <begin position="1"/>
        <end position="25"/>
    </location>
</feature>
<feature type="domain" description="Autotransporter" evidence="4">
    <location>
        <begin position="1645"/>
        <end position="1926"/>
    </location>
</feature>
<reference evidence="5 6" key="1">
    <citation type="submission" date="2015-10" db="EMBL/GenBank/DDBJ databases">
        <title>Genome sequencing and analysis of members of genus Stenotrophomonas.</title>
        <authorList>
            <person name="Patil P.P."/>
            <person name="Midha S."/>
            <person name="Patil P.B."/>
        </authorList>
    </citation>
    <scope>NUCLEOTIDE SEQUENCE [LARGE SCALE GENOMIC DNA]</scope>
    <source>
        <strain evidence="5 6">JCM 9942</strain>
    </source>
</reference>
<proteinExistence type="predicted"/>
<dbReference type="InterPro" id="IPR003961">
    <property type="entry name" value="FN3_dom"/>
</dbReference>
<accession>A0A0R0AIU5</accession>
<dbReference type="SUPFAM" id="SSF103515">
    <property type="entry name" value="Autotransporter"/>
    <property type="match status" value="1"/>
</dbReference>
<dbReference type="Gene3D" id="2.60.40.2810">
    <property type="match status" value="1"/>
</dbReference>
<dbReference type="Pfam" id="PF17963">
    <property type="entry name" value="Big_9"/>
    <property type="match status" value="2"/>
</dbReference>
<feature type="domain" description="Fibronectin type-III" evidence="3">
    <location>
        <begin position="350"/>
        <end position="442"/>
    </location>
</feature>
<dbReference type="Pfam" id="PF05345">
    <property type="entry name" value="He_PIG"/>
    <property type="match status" value="3"/>
</dbReference>
<feature type="domain" description="Fibronectin type-III" evidence="3">
    <location>
        <begin position="699"/>
        <end position="788"/>
    </location>
</feature>
<dbReference type="SMART" id="SM00060">
    <property type="entry name" value="FN3"/>
    <property type="match status" value="4"/>
</dbReference>
<dbReference type="EMBL" id="LLXS01000005">
    <property type="protein sequence ID" value="KRG44959.1"/>
    <property type="molecule type" value="Genomic_DNA"/>
</dbReference>
<dbReference type="InterPro" id="IPR036709">
    <property type="entry name" value="Autotransporte_beta_dom_sf"/>
</dbReference>
<evidence type="ECO:0008006" key="7">
    <source>
        <dbReference type="Google" id="ProtNLM"/>
    </source>
</evidence>
<evidence type="ECO:0000313" key="6">
    <source>
        <dbReference type="Proteomes" id="UP000050836"/>
    </source>
</evidence>
<dbReference type="Proteomes" id="UP000050836">
    <property type="component" value="Unassembled WGS sequence"/>
</dbReference>
<comment type="caution">
    <text evidence="5">The sequence shown here is derived from an EMBL/GenBank/DDBJ whole genome shotgun (WGS) entry which is preliminary data.</text>
</comment>
<protein>
    <recommendedName>
        <fullName evidence="7">Hemagglutinin</fullName>
    </recommendedName>
</protein>
<sequence length="1966" mass="193836">MPFLRRFLILAFALFPLLVVASAQAAITARVTYQTHAAYLANGNPAPGTLVFLRSPADGDQNNAVGVAWQELNGNVSNLPVNLGNTPGWFRVVYNDSGAYQAIGCTTSPLSHSNFQYLADGQSIDITITCTMPPPNVTDARISIAGATGNGGVFRRGDTVTASWNNTASGDNNAGITGVTVDFSQFGGGAAVAATNNAGTWTAFWAVAAGITASNRNVSITASNSTGSTTRADTSNATVDSVVPTVVSIAPASGASASNTTVNFTASFSEGVTGVSTDDFTLVGTGSATGSIASASGSGSSYTVTVNGITGNGTLKLNLNASTNISDTAGNSGLAAFTAGTTHTVAIATAPGAPTIGTATAGDAQASVTFTAPASNGGSAITGYTVTSNPGGITAGGNGFTTSPITLSGLSNGTAYTFTVTATNAVGTSTASAASNSVTPKANQTITFTNPGAQNFGTTPTLTATASSSLPVSFSSATTGVCTITSGGSLTFITAGSCTINADQAGNAATNAATTISQSFLVNAVAPGAPVIGTATAGNTQASVSFSAPANTGGSSITGYTVTANPGGATASGAASPLLVSGLSNGQAYTFTVTASNVAGTGPASAASNAVTPAAPQVITFANPGAQNFGTTPTLTASADSNLPVSFSSATTAVCTITSGGSLTFITAGNCTINADQAGNAAWLAASQVSRSFTVNPVVPGAPTIGTATGGDTQASVSFSAPANTGGSSITGYTVTANPGGATASGAASPLLVSGLSNGQAYTFTVTASNVAGTGPASAASNAVTPAAPQVITFTNPGAQNFGTTPTLTASADSNLPVSFSSATPAVCTITSGGLLGFASTGSCTIHADQPGNASYLPAPRVSRTFSVNGVVPGAPTIGTATVAGASAVSVGFSAPLFDGGAAITGYTVISSPGGFTATGAGSPITVTGLTPGTSYTFVVTATNANGTGAASAPSNAVTPVPPLAVAPVSATVAYGTASPISLAITGAASSVAVATAPAHGTAVASGTTITYTPAPGHAGSDSFSYTASDAYTTTAAATVSITVSAPTVVIDTASLAVATADSAYTQILSSSGGASPYRYALSSGTLPAGLSLSASGTLSGTPTATGTFAFDVTSTDSSTGTGPFSATRSYSLQVDAPLLAVAPVSATIGYGAGPSPVSLAITGVASSVTVVSAPAHGSAVASGTTITYTPAPGHAGPDSFSYTASDAYTTTAPATVSITVSAPSLSLTTSTLPAATGSAAYAQTLAASGGSAPYRYAVSSGALPPGLVLASDGSLGGTPTLAGSFAFAITVTDSSTGTGPFTATQGYVLVVGAPVLTVDPLPVATGGQAYRVQLSAQGGAAPYAFSVGGGTLPPGLVLSASGEVSGVPTAAGSYEFSLQVADANGFTTTQAFTQVVDAGSQLIQAFVATPEAPVFAPGGTFALSASGGASGNPVVFASLTPTVCQVQGSTVTMLTAGQCSLSADQAGNATYQAAAQVRLDVAIALATPELGWIDDISKVYGEDAFELPEPQSSSPGTFSFSSSDPAVATVSGRTVTLVGEGVTVLTATQAATANYTAAAIQVRLLVSARPNPAADPRVASGLQAQVDASVQFAQIQSGNIRDRLRQVRGGSVSNDFRFALTQAGGQGVPGLTLPKAAADSVMPRLPEGWGMWVAGSASFGRSGRTGLAGGGADFSSRGLTVGIDHAVHEQVLLGMAGSWARQDTDLDSSSSRLDADQRSLAVYGLWRVGGNLFVDGMLANGWLDFDSVRWNDLAQGSAQGQRSGQQWFGSLTFGHERHNPAGMALTSYGRYDWHRATLDGYSESGLGAFDLVYGRQRVVNNALALGVQGSFQLTRDWGSLRPHWTVEYRSALDNRGQATINYVMRPAASDYVLDLRSYNDDLLSLGAGMDLQLDSGWLFSLLLGHEQGRNAMRSNSIGLQVRYGQQGANAPMYSDAPGAQPVGGSARSCGGSSMRCNAPPGAQPR</sequence>
<gene>
    <name evidence="5" type="ORF">ARC78_03880</name>
</gene>
<evidence type="ECO:0000259" key="3">
    <source>
        <dbReference type="PROSITE" id="PS50853"/>
    </source>
</evidence>
<dbReference type="GO" id="GO:0016020">
    <property type="term" value="C:membrane"/>
    <property type="evidence" value="ECO:0007669"/>
    <property type="project" value="InterPro"/>
</dbReference>
<dbReference type="InterPro" id="IPR036116">
    <property type="entry name" value="FN3_sf"/>
</dbReference>
<dbReference type="SUPFAM" id="SSF49373">
    <property type="entry name" value="Invasin/intimin cell-adhesion fragments"/>
    <property type="match status" value="1"/>
</dbReference>
<dbReference type="PANTHER" id="PTHR34720">
    <property type="entry name" value="MICROCYSTIN DEPENDENT PROTEIN"/>
    <property type="match status" value="1"/>
</dbReference>
<feature type="domain" description="Fibronectin type-III" evidence="3">
    <location>
        <begin position="526"/>
        <end position="615"/>
    </location>
</feature>
<evidence type="ECO:0000256" key="1">
    <source>
        <dbReference type="SAM" id="MobiDB-lite"/>
    </source>
</evidence>
<keyword evidence="2" id="KW-0732">Signal</keyword>
<organism evidence="5 6">
    <name type="scientific">Stenotrophomonas pictorum JCM 9942</name>
    <dbReference type="NCBI Taxonomy" id="1236960"/>
    <lineage>
        <taxon>Bacteria</taxon>
        <taxon>Pseudomonadati</taxon>
        <taxon>Pseudomonadota</taxon>
        <taxon>Gammaproteobacteria</taxon>
        <taxon>Lysobacterales</taxon>
        <taxon>Lysobacteraceae</taxon>
        <taxon>Stenotrophomonas</taxon>
    </lineage>
</organism>
<evidence type="ECO:0000256" key="2">
    <source>
        <dbReference type="SAM" id="SignalP"/>
    </source>
</evidence>
<dbReference type="Gene3D" id="2.60.40.3440">
    <property type="match status" value="1"/>
</dbReference>
<evidence type="ECO:0000259" key="4">
    <source>
        <dbReference type="PROSITE" id="PS51208"/>
    </source>
</evidence>
<dbReference type="Gene3D" id="2.40.128.130">
    <property type="entry name" value="Autotransporter beta-domain"/>
    <property type="match status" value="1"/>
</dbReference>
<dbReference type="GO" id="GO:0005509">
    <property type="term" value="F:calcium ion binding"/>
    <property type="evidence" value="ECO:0007669"/>
    <property type="project" value="InterPro"/>
</dbReference>
<dbReference type="InterPro" id="IPR013783">
    <property type="entry name" value="Ig-like_fold"/>
</dbReference>
<feature type="domain" description="Fibronectin type-III" evidence="3">
    <location>
        <begin position="872"/>
        <end position="962"/>
    </location>
</feature>
<dbReference type="CDD" id="cd00063">
    <property type="entry name" value="FN3"/>
    <property type="match status" value="4"/>
</dbReference>
<dbReference type="SMART" id="SM00869">
    <property type="entry name" value="Autotransporter"/>
    <property type="match status" value="1"/>
</dbReference>
<dbReference type="SUPFAM" id="SSF49265">
    <property type="entry name" value="Fibronectin type III"/>
    <property type="match status" value="4"/>
</dbReference>
<dbReference type="InterPro" id="IPR005546">
    <property type="entry name" value="Autotransporte_beta"/>
</dbReference>
<dbReference type="SUPFAM" id="SSF49313">
    <property type="entry name" value="Cadherin-like"/>
    <property type="match status" value="2"/>
</dbReference>
<dbReference type="InterPro" id="IPR015919">
    <property type="entry name" value="Cadherin-like_sf"/>
</dbReference>
<feature type="chain" id="PRO_5006390848" description="Hemagglutinin" evidence="2">
    <location>
        <begin position="26"/>
        <end position="1966"/>
    </location>
</feature>
<name>A0A0R0AIU5_9GAMM</name>
<dbReference type="Gene3D" id="2.60.40.1080">
    <property type="match status" value="1"/>
</dbReference>
<dbReference type="PROSITE" id="PS50853">
    <property type="entry name" value="FN3"/>
    <property type="match status" value="4"/>
</dbReference>
<keyword evidence="6" id="KW-1185">Reference proteome</keyword>
<evidence type="ECO:0000313" key="5">
    <source>
        <dbReference type="EMBL" id="KRG44959.1"/>
    </source>
</evidence>
<feature type="region of interest" description="Disordered" evidence="1">
    <location>
        <begin position="1933"/>
        <end position="1966"/>
    </location>
</feature>
<dbReference type="Pfam" id="PF03797">
    <property type="entry name" value="Autotransporter"/>
    <property type="match status" value="1"/>
</dbReference>
<dbReference type="Pfam" id="PF00041">
    <property type="entry name" value="fn3"/>
    <property type="match status" value="4"/>
</dbReference>
<dbReference type="Gene3D" id="2.60.40.10">
    <property type="entry name" value="Immunoglobulins"/>
    <property type="match status" value="7"/>
</dbReference>
<dbReference type="PROSITE" id="PS51208">
    <property type="entry name" value="AUTOTRANSPORTER"/>
    <property type="match status" value="1"/>
</dbReference>